<feature type="active site" evidence="7">
    <location>
        <position position="85"/>
    </location>
</feature>
<dbReference type="InterPro" id="IPR001525">
    <property type="entry name" value="C5_MeTfrase"/>
</dbReference>
<evidence type="ECO:0000256" key="1">
    <source>
        <dbReference type="ARBA" id="ARBA00011975"/>
    </source>
</evidence>
<evidence type="ECO:0000256" key="5">
    <source>
        <dbReference type="ARBA" id="ARBA00022747"/>
    </source>
</evidence>
<dbReference type="EMBL" id="CP004021">
    <property type="protein sequence ID" value="AKK20529.1"/>
    <property type="molecule type" value="Genomic_DNA"/>
</dbReference>
<name>A0A0G3I3T6_LIBAF</name>
<proteinExistence type="inferred from homology"/>
<dbReference type="OrthoDB" id="9813719at2"/>
<dbReference type="InterPro" id="IPR029063">
    <property type="entry name" value="SAM-dependent_MTases_sf"/>
</dbReference>
<keyword evidence="4 7" id="KW-0949">S-adenosyl-L-methionine</keyword>
<dbReference type="Pfam" id="PF00145">
    <property type="entry name" value="DNA_methylase"/>
    <property type="match status" value="1"/>
</dbReference>
<dbReference type="STRING" id="1277257.G293_04570"/>
<dbReference type="Proteomes" id="UP000035503">
    <property type="component" value="Chromosome"/>
</dbReference>
<dbReference type="EC" id="2.1.1.37" evidence="1"/>
<sequence>MKGYPVSHCNKDSQLTVGELFAGMGGIGLVFKQAGFKISWANEINKKACITYQENFNHRLIQDDIRNVKPCDLGEVDILTEGFPCQTFVFLENVK</sequence>
<evidence type="ECO:0000256" key="2">
    <source>
        <dbReference type="ARBA" id="ARBA00022603"/>
    </source>
</evidence>
<dbReference type="InterPro" id="IPR050750">
    <property type="entry name" value="C5-MTase"/>
</dbReference>
<dbReference type="SUPFAM" id="SSF53335">
    <property type="entry name" value="S-adenosyl-L-methionine-dependent methyltransferases"/>
    <property type="match status" value="1"/>
</dbReference>
<protein>
    <recommendedName>
        <fullName evidence="1">DNA (cytosine-5-)-methyltransferase</fullName>
        <ecNumber evidence="1">2.1.1.37</ecNumber>
    </recommendedName>
</protein>
<dbReference type="GO" id="GO:0009307">
    <property type="term" value="P:DNA restriction-modification system"/>
    <property type="evidence" value="ECO:0007669"/>
    <property type="project" value="UniProtKB-KW"/>
</dbReference>
<organism evidence="8 9">
    <name type="scientific">Candidatus Liberibacter africanus PTSAPSY</name>
    <dbReference type="NCBI Taxonomy" id="1277257"/>
    <lineage>
        <taxon>Bacteria</taxon>
        <taxon>Pseudomonadati</taxon>
        <taxon>Pseudomonadota</taxon>
        <taxon>Alphaproteobacteria</taxon>
        <taxon>Hyphomicrobiales</taxon>
        <taxon>Rhizobiaceae</taxon>
        <taxon>Liberibacter</taxon>
    </lineage>
</organism>
<dbReference type="GO" id="GO:0032259">
    <property type="term" value="P:methylation"/>
    <property type="evidence" value="ECO:0007669"/>
    <property type="project" value="UniProtKB-KW"/>
</dbReference>
<dbReference type="RefSeq" id="WP_047264495.1">
    <property type="nucleotide sequence ID" value="NZ_CP004021.1"/>
</dbReference>
<keyword evidence="5" id="KW-0680">Restriction system</keyword>
<dbReference type="PANTHER" id="PTHR46098">
    <property type="entry name" value="TRNA (CYTOSINE(38)-C(5))-METHYLTRANSFERASE"/>
    <property type="match status" value="1"/>
</dbReference>
<keyword evidence="2 7" id="KW-0489">Methyltransferase</keyword>
<dbReference type="PROSITE" id="PS51679">
    <property type="entry name" value="SAM_MT_C5"/>
    <property type="match status" value="1"/>
</dbReference>
<dbReference type="Gene3D" id="3.40.50.150">
    <property type="entry name" value="Vaccinia Virus protein VP39"/>
    <property type="match status" value="1"/>
</dbReference>
<evidence type="ECO:0000256" key="7">
    <source>
        <dbReference type="PROSITE-ProRule" id="PRU01016"/>
    </source>
</evidence>
<dbReference type="PANTHER" id="PTHR46098:SF1">
    <property type="entry name" value="TRNA (CYTOSINE(38)-C(5))-METHYLTRANSFERASE"/>
    <property type="match status" value="1"/>
</dbReference>
<gene>
    <name evidence="8" type="ORF">G293_04570</name>
</gene>
<evidence type="ECO:0000256" key="3">
    <source>
        <dbReference type="ARBA" id="ARBA00022679"/>
    </source>
</evidence>
<dbReference type="AlphaFoldDB" id="A0A0G3I3T6"/>
<keyword evidence="3 7" id="KW-0808">Transferase</keyword>
<accession>A0A0G3I3T6</accession>
<dbReference type="GO" id="GO:0003886">
    <property type="term" value="F:DNA (cytosine-5-)-methyltransferase activity"/>
    <property type="evidence" value="ECO:0007669"/>
    <property type="project" value="UniProtKB-EC"/>
</dbReference>
<reference evidence="8 9" key="1">
    <citation type="journal article" date="2015" name="Genome Announc.">
        <title>Complete Genome Sequence of 'Candidatus Liberibacter africanus,' a Bacterium Associated with Citrus Huanglongbing.</title>
        <authorList>
            <person name="Lin H."/>
            <person name="Pietersen G."/>
            <person name="Han C."/>
            <person name="Read D.A."/>
            <person name="Lou B."/>
            <person name="Gupta G."/>
            <person name="Civerolo E.L."/>
        </authorList>
    </citation>
    <scope>NUCLEOTIDE SEQUENCE [LARGE SCALE GENOMIC DNA]</scope>
    <source>
        <strain evidence="8 9">PTSAPSY</strain>
    </source>
</reference>
<dbReference type="PATRIC" id="fig|1277257.4.peg.989"/>
<keyword evidence="9" id="KW-1185">Reference proteome</keyword>
<evidence type="ECO:0000313" key="8">
    <source>
        <dbReference type="EMBL" id="AKK20529.1"/>
    </source>
</evidence>
<comment type="catalytic activity">
    <reaction evidence="6">
        <text>a 2'-deoxycytidine in DNA + S-adenosyl-L-methionine = a 5-methyl-2'-deoxycytidine in DNA + S-adenosyl-L-homocysteine + H(+)</text>
        <dbReference type="Rhea" id="RHEA:13681"/>
        <dbReference type="Rhea" id="RHEA-COMP:11369"/>
        <dbReference type="Rhea" id="RHEA-COMP:11370"/>
        <dbReference type="ChEBI" id="CHEBI:15378"/>
        <dbReference type="ChEBI" id="CHEBI:57856"/>
        <dbReference type="ChEBI" id="CHEBI:59789"/>
        <dbReference type="ChEBI" id="CHEBI:85452"/>
        <dbReference type="ChEBI" id="CHEBI:85454"/>
        <dbReference type="EC" id="2.1.1.37"/>
    </reaction>
</comment>
<comment type="similarity">
    <text evidence="7">Belongs to the class I-like SAM-binding methyltransferase superfamily. C5-methyltransferase family.</text>
</comment>
<evidence type="ECO:0000313" key="9">
    <source>
        <dbReference type="Proteomes" id="UP000035503"/>
    </source>
</evidence>
<evidence type="ECO:0000256" key="6">
    <source>
        <dbReference type="ARBA" id="ARBA00047422"/>
    </source>
</evidence>
<evidence type="ECO:0000256" key="4">
    <source>
        <dbReference type="ARBA" id="ARBA00022691"/>
    </source>
</evidence>
<dbReference type="KEGG" id="lau:G293_04570"/>